<proteinExistence type="predicted"/>
<gene>
    <name evidence="2" type="ORF">L484_014938</name>
</gene>
<dbReference type="EMBL" id="KE344395">
    <property type="protein sequence ID" value="EXB60483.1"/>
    <property type="molecule type" value="Genomic_DNA"/>
</dbReference>
<evidence type="ECO:0000313" key="2">
    <source>
        <dbReference type="EMBL" id="EXB60483.1"/>
    </source>
</evidence>
<organism evidence="2 3">
    <name type="scientific">Morus notabilis</name>
    <dbReference type="NCBI Taxonomy" id="981085"/>
    <lineage>
        <taxon>Eukaryota</taxon>
        <taxon>Viridiplantae</taxon>
        <taxon>Streptophyta</taxon>
        <taxon>Embryophyta</taxon>
        <taxon>Tracheophyta</taxon>
        <taxon>Spermatophyta</taxon>
        <taxon>Magnoliopsida</taxon>
        <taxon>eudicotyledons</taxon>
        <taxon>Gunneridae</taxon>
        <taxon>Pentapetalae</taxon>
        <taxon>rosids</taxon>
        <taxon>fabids</taxon>
        <taxon>Rosales</taxon>
        <taxon>Moraceae</taxon>
        <taxon>Moreae</taxon>
        <taxon>Morus</taxon>
    </lineage>
</organism>
<dbReference type="AlphaFoldDB" id="W9RMI4"/>
<keyword evidence="3" id="KW-1185">Reference proteome</keyword>
<reference evidence="3" key="1">
    <citation type="submission" date="2013-01" db="EMBL/GenBank/DDBJ databases">
        <title>Draft Genome Sequence of a Mulberry Tree, Morus notabilis C.K. Schneid.</title>
        <authorList>
            <person name="He N."/>
            <person name="Zhao S."/>
        </authorList>
    </citation>
    <scope>NUCLEOTIDE SEQUENCE</scope>
</reference>
<evidence type="ECO:0000313" key="3">
    <source>
        <dbReference type="Proteomes" id="UP000030645"/>
    </source>
</evidence>
<protein>
    <submittedName>
        <fullName evidence="2">Uncharacterized protein</fullName>
    </submittedName>
</protein>
<name>W9RMI4_9ROSA</name>
<feature type="compositionally biased region" description="Basic and acidic residues" evidence="1">
    <location>
        <begin position="9"/>
        <end position="31"/>
    </location>
</feature>
<sequence>MTEPVVYPHNREDNTGENHRIFAKASDEEPSKTVQFATTSEKEPLPTPSMSDGERGGASRCRLICDGERSRSAENARTRKIRRSHDVELDLTATFPLATATT</sequence>
<evidence type="ECO:0000256" key="1">
    <source>
        <dbReference type="SAM" id="MobiDB-lite"/>
    </source>
</evidence>
<dbReference type="Proteomes" id="UP000030645">
    <property type="component" value="Unassembled WGS sequence"/>
</dbReference>
<feature type="region of interest" description="Disordered" evidence="1">
    <location>
        <begin position="1"/>
        <end position="59"/>
    </location>
</feature>
<accession>W9RMI4</accession>